<organism evidence="1 2">
    <name type="scientific">Entomophthora muscae</name>
    <dbReference type="NCBI Taxonomy" id="34485"/>
    <lineage>
        <taxon>Eukaryota</taxon>
        <taxon>Fungi</taxon>
        <taxon>Fungi incertae sedis</taxon>
        <taxon>Zoopagomycota</taxon>
        <taxon>Entomophthoromycotina</taxon>
        <taxon>Entomophthoromycetes</taxon>
        <taxon>Entomophthorales</taxon>
        <taxon>Entomophthoraceae</taxon>
        <taxon>Entomophthora</taxon>
    </lineage>
</organism>
<dbReference type="EMBL" id="QTSX02004401">
    <property type="protein sequence ID" value="KAJ9064931.1"/>
    <property type="molecule type" value="Genomic_DNA"/>
</dbReference>
<accession>A0ACC2SRR4</accession>
<name>A0ACC2SRR4_9FUNG</name>
<keyword evidence="2" id="KW-1185">Reference proteome</keyword>
<evidence type="ECO:0000313" key="1">
    <source>
        <dbReference type="EMBL" id="KAJ9064931.1"/>
    </source>
</evidence>
<evidence type="ECO:0000313" key="2">
    <source>
        <dbReference type="Proteomes" id="UP001165960"/>
    </source>
</evidence>
<sequence>MSSLQDLILEEISLILSYPNTELSEEDFSRLCSLSPILAEITSNTAFSYEDLEKLSITDCDMSLLSGMSKVLVFVSEDLQVKSVPVFLKNPTESTLS</sequence>
<gene>
    <name evidence="1" type="ORF">DSO57_1025267</name>
</gene>
<proteinExistence type="predicted"/>
<reference evidence="1" key="1">
    <citation type="submission" date="2022-04" db="EMBL/GenBank/DDBJ databases">
        <title>Genome of the entomopathogenic fungus Entomophthora muscae.</title>
        <authorList>
            <person name="Elya C."/>
            <person name="Lovett B.R."/>
            <person name="Lee E."/>
            <person name="Macias A.M."/>
            <person name="Hajek A.E."/>
            <person name="De Bivort B.L."/>
            <person name="Kasson M.T."/>
            <person name="De Fine Licht H.H."/>
            <person name="Stajich J.E."/>
        </authorList>
    </citation>
    <scope>NUCLEOTIDE SEQUENCE</scope>
    <source>
        <strain evidence="1">Berkeley</strain>
    </source>
</reference>
<protein>
    <submittedName>
        <fullName evidence="1">Uncharacterized protein</fullName>
    </submittedName>
</protein>
<comment type="caution">
    <text evidence="1">The sequence shown here is derived from an EMBL/GenBank/DDBJ whole genome shotgun (WGS) entry which is preliminary data.</text>
</comment>
<dbReference type="Proteomes" id="UP001165960">
    <property type="component" value="Unassembled WGS sequence"/>
</dbReference>